<dbReference type="Gene3D" id="1.10.10.60">
    <property type="entry name" value="Homeodomain-like"/>
    <property type="match status" value="1"/>
</dbReference>
<dbReference type="Pfam" id="PF00440">
    <property type="entry name" value="TetR_N"/>
    <property type="match status" value="1"/>
</dbReference>
<dbReference type="InterPro" id="IPR001647">
    <property type="entry name" value="HTH_TetR"/>
</dbReference>
<dbReference type="InterPro" id="IPR041490">
    <property type="entry name" value="KstR2_TetR_C"/>
</dbReference>
<dbReference type="SUPFAM" id="SSF46689">
    <property type="entry name" value="Homeodomain-like"/>
    <property type="match status" value="1"/>
</dbReference>
<dbReference type="AlphaFoldDB" id="A0A4R2R4D8"/>
<accession>A0A4R2R4D8</accession>
<evidence type="ECO:0000313" key="4">
    <source>
        <dbReference type="EMBL" id="TCP54235.1"/>
    </source>
</evidence>
<dbReference type="EMBL" id="SLXQ01000003">
    <property type="protein sequence ID" value="TCP54235.1"/>
    <property type="molecule type" value="Genomic_DNA"/>
</dbReference>
<dbReference type="InterPro" id="IPR036271">
    <property type="entry name" value="Tet_transcr_reg_TetR-rel_C_sf"/>
</dbReference>
<evidence type="ECO:0000256" key="2">
    <source>
        <dbReference type="PROSITE-ProRule" id="PRU00335"/>
    </source>
</evidence>
<gene>
    <name evidence="4" type="ORF">EV191_103279</name>
</gene>
<dbReference type="SUPFAM" id="SSF48498">
    <property type="entry name" value="Tetracyclin repressor-like, C-terminal domain"/>
    <property type="match status" value="1"/>
</dbReference>
<dbReference type="PROSITE" id="PS50977">
    <property type="entry name" value="HTH_TETR_2"/>
    <property type="match status" value="1"/>
</dbReference>
<evidence type="ECO:0000313" key="5">
    <source>
        <dbReference type="Proteomes" id="UP000294911"/>
    </source>
</evidence>
<dbReference type="GO" id="GO:0000976">
    <property type="term" value="F:transcription cis-regulatory region binding"/>
    <property type="evidence" value="ECO:0007669"/>
    <property type="project" value="TreeGrafter"/>
</dbReference>
<evidence type="ECO:0000259" key="3">
    <source>
        <dbReference type="PROSITE" id="PS50977"/>
    </source>
</evidence>
<dbReference type="PANTHER" id="PTHR30055">
    <property type="entry name" value="HTH-TYPE TRANSCRIPTIONAL REGULATOR RUTR"/>
    <property type="match status" value="1"/>
</dbReference>
<dbReference type="RefSeq" id="WP_165912922.1">
    <property type="nucleotide sequence ID" value="NZ_SLXQ01000003.1"/>
</dbReference>
<dbReference type="Proteomes" id="UP000294911">
    <property type="component" value="Unassembled WGS sequence"/>
</dbReference>
<protein>
    <submittedName>
        <fullName evidence="4">TetR family transcriptional regulator</fullName>
    </submittedName>
</protein>
<sequence length="214" mass="23108">MDLATIQQASVRAFADRGFAATGIRDIARNAGVTSGALYHYATSKEELLIAVMRISLTELSRLAAEAVTDQPEPASQLAQLVRTHVALQATSPQTALVVDREVRALSEDNQRAAMSLRDDYEAHWRTVLDAGIAECVFDVPDPRVARLALLEMCNGVANWYRPDGALGLAELQEVFVRLAFGLAGCQRSSAASIGSYVEMKPLSCEPISRTTTG</sequence>
<dbReference type="Gene3D" id="1.10.357.10">
    <property type="entry name" value="Tetracycline Repressor, domain 2"/>
    <property type="match status" value="1"/>
</dbReference>
<proteinExistence type="predicted"/>
<feature type="DNA-binding region" description="H-T-H motif" evidence="2">
    <location>
        <begin position="23"/>
        <end position="42"/>
    </location>
</feature>
<reference evidence="4 5" key="1">
    <citation type="submission" date="2019-03" db="EMBL/GenBank/DDBJ databases">
        <title>Genomic Encyclopedia of Type Strains, Phase IV (KMG-IV): sequencing the most valuable type-strain genomes for metagenomic binning, comparative biology and taxonomic classification.</title>
        <authorList>
            <person name="Goeker M."/>
        </authorList>
    </citation>
    <scope>NUCLEOTIDE SEQUENCE [LARGE SCALE GENOMIC DNA]</scope>
    <source>
        <strain evidence="4 5">DSM 45765</strain>
    </source>
</reference>
<name>A0A4R2R4D8_9PSEU</name>
<dbReference type="Pfam" id="PF17932">
    <property type="entry name" value="TetR_C_24"/>
    <property type="match status" value="1"/>
</dbReference>
<dbReference type="PANTHER" id="PTHR30055:SF200">
    <property type="entry name" value="HTH-TYPE TRANSCRIPTIONAL REPRESSOR BDCR"/>
    <property type="match status" value="1"/>
</dbReference>
<dbReference type="PRINTS" id="PR00455">
    <property type="entry name" value="HTHTETR"/>
</dbReference>
<keyword evidence="1 2" id="KW-0238">DNA-binding</keyword>
<feature type="domain" description="HTH tetR-type" evidence="3">
    <location>
        <begin position="1"/>
        <end position="60"/>
    </location>
</feature>
<evidence type="ECO:0000256" key="1">
    <source>
        <dbReference type="ARBA" id="ARBA00023125"/>
    </source>
</evidence>
<keyword evidence="5" id="KW-1185">Reference proteome</keyword>
<dbReference type="InterPro" id="IPR009057">
    <property type="entry name" value="Homeodomain-like_sf"/>
</dbReference>
<dbReference type="GO" id="GO:0003700">
    <property type="term" value="F:DNA-binding transcription factor activity"/>
    <property type="evidence" value="ECO:0007669"/>
    <property type="project" value="TreeGrafter"/>
</dbReference>
<organism evidence="4 5">
    <name type="scientific">Tamaricihabitans halophyticus</name>
    <dbReference type="NCBI Taxonomy" id="1262583"/>
    <lineage>
        <taxon>Bacteria</taxon>
        <taxon>Bacillati</taxon>
        <taxon>Actinomycetota</taxon>
        <taxon>Actinomycetes</taxon>
        <taxon>Pseudonocardiales</taxon>
        <taxon>Pseudonocardiaceae</taxon>
        <taxon>Tamaricihabitans</taxon>
    </lineage>
</organism>
<comment type="caution">
    <text evidence="4">The sequence shown here is derived from an EMBL/GenBank/DDBJ whole genome shotgun (WGS) entry which is preliminary data.</text>
</comment>
<dbReference type="InterPro" id="IPR050109">
    <property type="entry name" value="HTH-type_TetR-like_transc_reg"/>
</dbReference>